<keyword evidence="1" id="KW-1133">Transmembrane helix</keyword>
<dbReference type="OrthoDB" id="9828781at2"/>
<feature type="transmembrane region" description="Helical" evidence="1">
    <location>
        <begin position="15"/>
        <end position="37"/>
    </location>
</feature>
<evidence type="ECO:0000313" key="4">
    <source>
        <dbReference type="Proteomes" id="UP000240957"/>
    </source>
</evidence>
<organism evidence="3 4">
    <name type="scientific">Acinetobacter sichuanensis</name>
    <dbReference type="NCBI Taxonomy" id="2136183"/>
    <lineage>
        <taxon>Bacteria</taxon>
        <taxon>Pseudomonadati</taxon>
        <taxon>Pseudomonadota</taxon>
        <taxon>Gammaproteobacteria</taxon>
        <taxon>Moraxellales</taxon>
        <taxon>Moraxellaceae</taxon>
        <taxon>Acinetobacter</taxon>
    </lineage>
</organism>
<evidence type="ECO:0000256" key="1">
    <source>
        <dbReference type="SAM" id="Phobius"/>
    </source>
</evidence>
<dbReference type="EMBL" id="JBHRSF010000014">
    <property type="protein sequence ID" value="MFC2995011.1"/>
    <property type="molecule type" value="Genomic_DNA"/>
</dbReference>
<proteinExistence type="predicted"/>
<protein>
    <submittedName>
        <fullName evidence="3">Uncharacterized protein</fullName>
    </submittedName>
</protein>
<reference evidence="5" key="3">
    <citation type="journal article" date="2019" name="Int. J. Syst. Evol. Microbiol.">
        <title>The Global Catalogue of Microorganisms (GCM) 10K type strain sequencing project: providing services to taxonomists for standard genome sequencing and annotation.</title>
        <authorList>
            <consortium name="The Broad Institute Genomics Platform"/>
            <consortium name="The Broad Institute Genome Sequencing Center for Infectious Disease"/>
            <person name="Wu L."/>
            <person name="Ma J."/>
        </authorList>
    </citation>
    <scope>NUCLEOTIDE SEQUENCE [LARGE SCALE GENOMIC DNA]</scope>
    <source>
        <strain evidence="5">KCTC 62575</strain>
    </source>
</reference>
<comment type="caution">
    <text evidence="3">The sequence shown here is derived from an EMBL/GenBank/DDBJ whole genome shotgun (WGS) entry which is preliminary data.</text>
</comment>
<feature type="transmembrane region" description="Helical" evidence="1">
    <location>
        <begin position="212"/>
        <end position="237"/>
    </location>
</feature>
<evidence type="ECO:0000313" key="3">
    <source>
        <dbReference type="EMBL" id="RFC83999.1"/>
    </source>
</evidence>
<dbReference type="EMBL" id="PYIX02000010">
    <property type="protein sequence ID" value="RFC83999.1"/>
    <property type="molecule type" value="Genomic_DNA"/>
</dbReference>
<reference evidence="3 4" key="2">
    <citation type="submission" date="2018-08" db="EMBL/GenBank/DDBJ databases">
        <title>The draft genome of Acinetobacter sichuanensis strain WCHAc060041.</title>
        <authorList>
            <person name="Qin J."/>
            <person name="Feng Y."/>
            <person name="Zong Z."/>
        </authorList>
    </citation>
    <scope>NUCLEOTIDE SEQUENCE [LARGE SCALE GENOMIC DNA]</scope>
    <source>
        <strain evidence="3 4">WCHAc060041</strain>
    </source>
</reference>
<dbReference type="AlphaFoldDB" id="A0A371YRA9"/>
<dbReference type="Proteomes" id="UP000240957">
    <property type="component" value="Unassembled WGS sequence"/>
</dbReference>
<name>A0A371YRA9_9GAMM</name>
<reference evidence="2" key="1">
    <citation type="journal article" date="2014" name="Int. J. Syst. Evol. Microbiol.">
        <title>Complete genome of a new Firmicutes species belonging to the dominant human colonic microbiota ('Ruminococcus bicirculans') reveals two chromosomes and a selective capacity to utilize plant glucans.</title>
        <authorList>
            <consortium name="NISC Comparative Sequencing Program"/>
            <person name="Wegmann U."/>
            <person name="Louis P."/>
            <person name="Goesmann A."/>
            <person name="Henrissat B."/>
            <person name="Duncan S.H."/>
            <person name="Flint H.J."/>
        </authorList>
    </citation>
    <scope>NUCLEOTIDE SEQUENCE</scope>
    <source>
        <strain evidence="2">KCTC 62575</strain>
    </source>
</reference>
<dbReference type="RefSeq" id="WP_107007794.1">
    <property type="nucleotide sequence ID" value="NZ_JBHRSF010000014.1"/>
</dbReference>
<evidence type="ECO:0000313" key="5">
    <source>
        <dbReference type="Proteomes" id="UP001595455"/>
    </source>
</evidence>
<keyword evidence="5" id="KW-1185">Reference proteome</keyword>
<keyword evidence="1" id="KW-0812">Transmembrane</keyword>
<evidence type="ECO:0000313" key="2">
    <source>
        <dbReference type="EMBL" id="MFC2995011.1"/>
    </source>
</evidence>
<gene>
    <name evidence="2" type="ORF">ACFODO_06950</name>
    <name evidence="3" type="ORF">C9E89_008380</name>
</gene>
<keyword evidence="1" id="KW-0472">Membrane</keyword>
<accession>A0A371YRA9</accession>
<feature type="transmembrane region" description="Helical" evidence="1">
    <location>
        <begin position="183"/>
        <end position="206"/>
    </location>
</feature>
<dbReference type="Proteomes" id="UP001595455">
    <property type="component" value="Unassembled WGS sequence"/>
</dbReference>
<reference evidence="2" key="4">
    <citation type="submission" date="2024-09" db="EMBL/GenBank/DDBJ databases">
        <authorList>
            <person name="Sun Q."/>
            <person name="Mori K."/>
        </authorList>
    </citation>
    <scope>NUCLEOTIDE SEQUENCE</scope>
    <source>
        <strain evidence="2">KCTC 62575</strain>
    </source>
</reference>
<sequence length="243" mass="28400">MVNQISEDPKTEKGFSIKIMFIIFLIFIGFFFQSLTFNKLKQAMFIYEYHQVKDWKTVKQSDDLFELKYNHSGINARKETPTFSIYDPQLKKYVIKKQYSYLQANLIYDAKSIYPLNSKKTYKLDHALFITTNQKSVVDPTRPIILFVRGELLLEDGHVLTVQANDYLPSSKAKAKIQLQRQLFFFFIPTSILFATLSVFFCLYQNFKEDGVDIICFAMTGIALFYLGFISISKVIIPWMKLT</sequence>